<keyword evidence="7 16" id="KW-0812">Transmembrane</keyword>
<comment type="similarity">
    <text evidence="2">Belongs to the complex I subunit 6 family.</text>
</comment>
<evidence type="ECO:0000256" key="2">
    <source>
        <dbReference type="ARBA" id="ARBA00005698"/>
    </source>
</evidence>
<proteinExistence type="inferred from homology"/>
<evidence type="ECO:0000313" key="17">
    <source>
        <dbReference type="EMBL" id="AXS66366.1"/>
    </source>
</evidence>
<keyword evidence="5" id="KW-0813">Transport</keyword>
<evidence type="ECO:0000256" key="4">
    <source>
        <dbReference type="ARBA" id="ARBA00021095"/>
    </source>
</evidence>
<keyword evidence="9" id="KW-0249">Electron transport</keyword>
<dbReference type="GO" id="GO:0031966">
    <property type="term" value="C:mitochondrial membrane"/>
    <property type="evidence" value="ECO:0007669"/>
    <property type="project" value="UniProtKB-SubCell"/>
</dbReference>
<evidence type="ECO:0000256" key="3">
    <source>
        <dbReference type="ARBA" id="ARBA00012944"/>
    </source>
</evidence>
<evidence type="ECO:0000256" key="7">
    <source>
        <dbReference type="ARBA" id="ARBA00022692"/>
    </source>
</evidence>
<evidence type="ECO:0000256" key="11">
    <source>
        <dbReference type="ARBA" id="ARBA00023027"/>
    </source>
</evidence>
<evidence type="ECO:0000256" key="14">
    <source>
        <dbReference type="ARBA" id="ARBA00031019"/>
    </source>
</evidence>
<evidence type="ECO:0000256" key="12">
    <source>
        <dbReference type="ARBA" id="ARBA00023128"/>
    </source>
</evidence>
<accession>A0A346RJW9</accession>
<dbReference type="EMBL" id="MG193497">
    <property type="protein sequence ID" value="AXS66366.1"/>
    <property type="molecule type" value="Genomic_DNA"/>
</dbReference>
<protein>
    <recommendedName>
        <fullName evidence="4">NADH-ubiquinone oxidoreductase chain 6</fullName>
        <ecNumber evidence="3">7.1.1.2</ecNumber>
    </recommendedName>
    <alternativeName>
        <fullName evidence="14">NADH dehydrogenase subunit 6</fullName>
    </alternativeName>
</protein>
<comment type="catalytic activity">
    <reaction evidence="15">
        <text>a ubiquinone + NADH + 5 H(+)(in) = a ubiquinol + NAD(+) + 4 H(+)(out)</text>
        <dbReference type="Rhea" id="RHEA:29091"/>
        <dbReference type="Rhea" id="RHEA-COMP:9565"/>
        <dbReference type="Rhea" id="RHEA-COMP:9566"/>
        <dbReference type="ChEBI" id="CHEBI:15378"/>
        <dbReference type="ChEBI" id="CHEBI:16389"/>
        <dbReference type="ChEBI" id="CHEBI:17976"/>
        <dbReference type="ChEBI" id="CHEBI:57540"/>
        <dbReference type="ChEBI" id="CHEBI:57945"/>
        <dbReference type="EC" id="7.1.1.2"/>
    </reaction>
</comment>
<dbReference type="InterPro" id="IPR050269">
    <property type="entry name" value="ComplexI_Subunit6"/>
</dbReference>
<evidence type="ECO:0000256" key="13">
    <source>
        <dbReference type="ARBA" id="ARBA00023136"/>
    </source>
</evidence>
<name>A0A346RJW9_9COLE</name>
<keyword evidence="11" id="KW-0520">NAD</keyword>
<dbReference type="PANTHER" id="PTHR11435:SF1">
    <property type="entry name" value="NADH-UBIQUINONE OXIDOREDUCTASE CHAIN 6"/>
    <property type="match status" value="1"/>
</dbReference>
<comment type="subcellular location">
    <subcellularLocation>
        <location evidence="1">Mitochondrion membrane</location>
        <topology evidence="1">Multi-pass membrane protein</topology>
    </subcellularLocation>
</comment>
<evidence type="ECO:0000256" key="9">
    <source>
        <dbReference type="ARBA" id="ARBA00022982"/>
    </source>
</evidence>
<evidence type="ECO:0000256" key="8">
    <source>
        <dbReference type="ARBA" id="ARBA00022967"/>
    </source>
</evidence>
<reference evidence="17" key="1">
    <citation type="journal article" date="2018" name="J. ISSAAS">
        <title>The contribution of mitochondrial metagenomics to large-scale data mining and phylogenetic analysis of Coleoptera.</title>
        <authorList>
            <person name="Miller K."/>
            <person name="Linard B."/>
            <person name="Motyka M."/>
            <person name="Bocek M."/>
            <person name="Vogler A.P."/>
        </authorList>
    </citation>
    <scope>NUCLEOTIDE SEQUENCE</scope>
</reference>
<dbReference type="PANTHER" id="PTHR11435">
    <property type="entry name" value="NADH UBIQUINONE OXIDOREDUCTASE SUBUNIT ND6"/>
    <property type="match status" value="1"/>
</dbReference>
<keyword evidence="8" id="KW-1278">Translocase</keyword>
<evidence type="ECO:0000256" key="10">
    <source>
        <dbReference type="ARBA" id="ARBA00022989"/>
    </source>
</evidence>
<dbReference type="AlphaFoldDB" id="A0A346RJW9"/>
<dbReference type="EC" id="7.1.1.2" evidence="3"/>
<evidence type="ECO:0000256" key="6">
    <source>
        <dbReference type="ARBA" id="ARBA00022660"/>
    </source>
</evidence>
<evidence type="ECO:0000256" key="1">
    <source>
        <dbReference type="ARBA" id="ARBA00004225"/>
    </source>
</evidence>
<gene>
    <name evidence="17" type="primary">nad6</name>
</gene>
<keyword evidence="6" id="KW-0679">Respiratory chain</keyword>
<keyword evidence="10 16" id="KW-1133">Transmembrane helix</keyword>
<evidence type="ECO:0000256" key="5">
    <source>
        <dbReference type="ARBA" id="ARBA00022448"/>
    </source>
</evidence>
<feature type="transmembrane region" description="Helical" evidence="16">
    <location>
        <begin position="47"/>
        <end position="69"/>
    </location>
</feature>
<feature type="transmembrane region" description="Helical" evidence="16">
    <location>
        <begin position="137"/>
        <end position="157"/>
    </location>
</feature>
<organism evidence="17">
    <name type="scientific">Elateroidea sp. 1 KM-2017</name>
    <dbReference type="NCBI Taxonomy" id="2219423"/>
    <lineage>
        <taxon>Eukaryota</taxon>
        <taxon>Metazoa</taxon>
        <taxon>Ecdysozoa</taxon>
        <taxon>Arthropoda</taxon>
        <taxon>Hexapoda</taxon>
        <taxon>Insecta</taxon>
        <taxon>Pterygota</taxon>
        <taxon>Neoptera</taxon>
        <taxon>Endopterygota</taxon>
        <taxon>Coleoptera</taxon>
        <taxon>Polyphaga</taxon>
        <taxon>Elateriformia</taxon>
        <taxon>Elateroidea</taxon>
    </lineage>
</organism>
<dbReference type="GO" id="GO:0008137">
    <property type="term" value="F:NADH dehydrogenase (ubiquinone) activity"/>
    <property type="evidence" value="ECO:0007669"/>
    <property type="project" value="UniProtKB-EC"/>
</dbReference>
<evidence type="ECO:0000256" key="16">
    <source>
        <dbReference type="SAM" id="Phobius"/>
    </source>
</evidence>
<feature type="transmembrane region" description="Helical" evidence="16">
    <location>
        <begin position="21"/>
        <end position="41"/>
    </location>
</feature>
<geneLocation type="mitochondrion" evidence="17"/>
<keyword evidence="13 16" id="KW-0472">Membrane</keyword>
<evidence type="ECO:0000256" key="15">
    <source>
        <dbReference type="ARBA" id="ARBA00049551"/>
    </source>
</evidence>
<sequence>MTLLIMNMIILTSLIFSMMTHPLSMGLTVLIQVILVAMLTGTMTNNFWFSYILFMVMVGGMLVLFIYMTSIASNEKFTLSMNFYIMSSMIMTSTLMSIMMDNLTKWLSSTNLDMTSMTNHTQFEMTLSKYFNSSSSMIMIMLIIYLLITLIAVVKITNIKYGPLRKMN</sequence>
<feature type="transmembrane region" description="Helical" evidence="16">
    <location>
        <begin position="81"/>
        <end position="100"/>
    </location>
</feature>
<keyword evidence="12 17" id="KW-0496">Mitochondrion</keyword>